<feature type="transmembrane region" description="Helical" evidence="1">
    <location>
        <begin position="49"/>
        <end position="67"/>
    </location>
</feature>
<evidence type="ECO:0000256" key="1">
    <source>
        <dbReference type="SAM" id="Phobius"/>
    </source>
</evidence>
<dbReference type="Proteomes" id="UP000031972">
    <property type="component" value="Unassembled WGS sequence"/>
</dbReference>
<dbReference type="Pfam" id="PF09964">
    <property type="entry name" value="DUF2198"/>
    <property type="match status" value="1"/>
</dbReference>
<dbReference type="EMBL" id="JXRR01000022">
    <property type="protein sequence ID" value="KIL42942.1"/>
    <property type="molecule type" value="Genomic_DNA"/>
</dbReference>
<dbReference type="RefSeq" id="WP_198134270.1">
    <property type="nucleotide sequence ID" value="NZ_JXRR01000022.1"/>
</dbReference>
<accession>A0A0C2V1J6</accession>
<dbReference type="AlphaFoldDB" id="A0A0C2V1J6"/>
<sequence>MGTKLLLALFAPALLVILFTRVTFSRTIAMILTIALIAASSYKGYVGSWIVIIVDAASLTLGLWFVNKYMKQNNEKMRGVS</sequence>
<keyword evidence="1" id="KW-1133">Transmembrane helix</keyword>
<dbReference type="PATRIC" id="fig|220754.4.peg.3359"/>
<keyword evidence="1" id="KW-0812">Transmembrane</keyword>
<protein>
    <recommendedName>
        <fullName evidence="4">Protein CsbA</fullName>
    </recommendedName>
</protein>
<organism evidence="2 3">
    <name type="scientific">Jeotgalibacillus campisalis</name>
    <dbReference type="NCBI Taxonomy" id="220754"/>
    <lineage>
        <taxon>Bacteria</taxon>
        <taxon>Bacillati</taxon>
        <taxon>Bacillota</taxon>
        <taxon>Bacilli</taxon>
        <taxon>Bacillales</taxon>
        <taxon>Caryophanaceae</taxon>
        <taxon>Jeotgalibacillus</taxon>
    </lineage>
</organism>
<evidence type="ECO:0008006" key="4">
    <source>
        <dbReference type="Google" id="ProtNLM"/>
    </source>
</evidence>
<comment type="caution">
    <text evidence="2">The sequence shown here is derived from an EMBL/GenBank/DDBJ whole genome shotgun (WGS) entry which is preliminary data.</text>
</comment>
<keyword evidence="1" id="KW-0472">Membrane</keyword>
<keyword evidence="3" id="KW-1185">Reference proteome</keyword>
<evidence type="ECO:0000313" key="2">
    <source>
        <dbReference type="EMBL" id="KIL42942.1"/>
    </source>
</evidence>
<gene>
    <name evidence="2" type="ORF">KR50_33450</name>
</gene>
<dbReference type="InterPro" id="IPR019242">
    <property type="entry name" value="DUF2198"/>
</dbReference>
<reference evidence="2 3" key="1">
    <citation type="submission" date="2015-01" db="EMBL/GenBank/DDBJ databases">
        <title>Jeotgalibacillus campisalis genome sequencing.</title>
        <authorList>
            <person name="Goh K.M."/>
            <person name="Chan K.-G."/>
            <person name="Yaakop A.S."/>
            <person name="Ee R."/>
            <person name="Gan H.M."/>
            <person name="Chan C.S."/>
        </authorList>
    </citation>
    <scope>NUCLEOTIDE SEQUENCE [LARGE SCALE GENOMIC DNA]</scope>
    <source>
        <strain evidence="2 3">SF-57</strain>
    </source>
</reference>
<name>A0A0C2V1J6_9BACL</name>
<proteinExistence type="predicted"/>
<evidence type="ECO:0000313" key="3">
    <source>
        <dbReference type="Proteomes" id="UP000031972"/>
    </source>
</evidence>